<feature type="region of interest" description="Disordered" evidence="2">
    <location>
        <begin position="165"/>
        <end position="185"/>
    </location>
</feature>
<evidence type="ECO:0000313" key="4">
    <source>
        <dbReference type="EMBL" id="AHH96347.1"/>
    </source>
</evidence>
<dbReference type="Gene3D" id="3.90.550.10">
    <property type="entry name" value="Spore Coat Polysaccharide Biosynthesis Protein SpsA, Chain A"/>
    <property type="match status" value="1"/>
</dbReference>
<dbReference type="Pfam" id="PF12804">
    <property type="entry name" value="NTP_transf_3"/>
    <property type="match status" value="1"/>
</dbReference>
<evidence type="ECO:0000313" key="5">
    <source>
        <dbReference type="Proteomes" id="UP000019225"/>
    </source>
</evidence>
<dbReference type="InterPro" id="IPR029044">
    <property type="entry name" value="Nucleotide-diphossugar_trans"/>
</dbReference>
<accession>W5W600</accession>
<dbReference type="Proteomes" id="UP000019225">
    <property type="component" value="Chromosome"/>
</dbReference>
<dbReference type="InterPro" id="IPR025877">
    <property type="entry name" value="MobA-like_NTP_Trfase"/>
</dbReference>
<protein>
    <recommendedName>
        <fullName evidence="3">MobA-like NTP transferase domain-containing protein</fullName>
    </recommendedName>
</protein>
<evidence type="ECO:0000256" key="2">
    <source>
        <dbReference type="SAM" id="MobiDB-lite"/>
    </source>
</evidence>
<keyword evidence="1" id="KW-0808">Transferase</keyword>
<dbReference type="PANTHER" id="PTHR19136">
    <property type="entry name" value="MOLYBDENUM COFACTOR GUANYLYLTRANSFERASE"/>
    <property type="match status" value="1"/>
</dbReference>
<evidence type="ECO:0000256" key="1">
    <source>
        <dbReference type="ARBA" id="ARBA00022679"/>
    </source>
</evidence>
<sequence>MTLAAVVLAGGGGRRLGGVHKPGLLVGGRTLLDRALHAVPGADPLVVVGPRTPTGMPVTWAREDPPGGGPVAGLAAGLALVGAAEFVAVLAADLAGIRPNTVARLRAALSPQVDGAVLVDEQGHPQWLIGCWRTGSLRAALPADPAGRPLRSVLGGLALARVAAEPGESSDVDTIEDLERHRDAP</sequence>
<proteinExistence type="predicted"/>
<dbReference type="KEGG" id="kal:KALB_2979"/>
<dbReference type="OrthoDB" id="4735656at2"/>
<feature type="domain" description="MobA-like NTP transferase" evidence="3">
    <location>
        <begin position="5"/>
        <end position="155"/>
    </location>
</feature>
<dbReference type="RefSeq" id="WP_025356482.1">
    <property type="nucleotide sequence ID" value="NZ_CP007155.1"/>
</dbReference>
<dbReference type="PANTHER" id="PTHR19136:SF81">
    <property type="entry name" value="MOLYBDENUM COFACTOR GUANYLYLTRANSFERASE"/>
    <property type="match status" value="1"/>
</dbReference>
<keyword evidence="5" id="KW-1185">Reference proteome</keyword>
<dbReference type="eggNOG" id="COG0746">
    <property type="taxonomic scope" value="Bacteria"/>
</dbReference>
<organism evidence="4 5">
    <name type="scientific">Kutzneria albida DSM 43870</name>
    <dbReference type="NCBI Taxonomy" id="1449976"/>
    <lineage>
        <taxon>Bacteria</taxon>
        <taxon>Bacillati</taxon>
        <taxon>Actinomycetota</taxon>
        <taxon>Actinomycetes</taxon>
        <taxon>Pseudonocardiales</taxon>
        <taxon>Pseudonocardiaceae</taxon>
        <taxon>Kutzneria</taxon>
    </lineage>
</organism>
<dbReference type="SUPFAM" id="SSF53448">
    <property type="entry name" value="Nucleotide-diphospho-sugar transferases"/>
    <property type="match status" value="1"/>
</dbReference>
<name>W5W600_9PSEU</name>
<dbReference type="GO" id="GO:0016779">
    <property type="term" value="F:nucleotidyltransferase activity"/>
    <property type="evidence" value="ECO:0007669"/>
    <property type="project" value="UniProtKB-ARBA"/>
</dbReference>
<gene>
    <name evidence="4" type="ORF">KALB_2979</name>
</gene>
<reference evidence="4 5" key="1">
    <citation type="journal article" date="2014" name="BMC Genomics">
        <title>Complete genome sequence of producer of the glycopeptide antibiotic Aculeximycin Kutzneria albida DSM 43870T, a representative of minor genus of Pseudonocardiaceae.</title>
        <authorList>
            <person name="Rebets Y."/>
            <person name="Tokovenko B."/>
            <person name="Lushchyk I."/>
            <person name="Ruckert C."/>
            <person name="Zaburannyi N."/>
            <person name="Bechthold A."/>
            <person name="Kalinowski J."/>
            <person name="Luzhetskyy A."/>
        </authorList>
    </citation>
    <scope>NUCLEOTIDE SEQUENCE [LARGE SCALE GENOMIC DNA]</scope>
    <source>
        <strain evidence="4">DSM 43870</strain>
    </source>
</reference>
<dbReference type="HOGENOM" id="CLU_055597_1_2_11"/>
<evidence type="ECO:0000259" key="3">
    <source>
        <dbReference type="Pfam" id="PF12804"/>
    </source>
</evidence>
<dbReference type="STRING" id="1449976.KALB_2979"/>
<dbReference type="EMBL" id="CP007155">
    <property type="protein sequence ID" value="AHH96347.1"/>
    <property type="molecule type" value="Genomic_DNA"/>
</dbReference>
<dbReference type="AlphaFoldDB" id="W5W600"/>